<evidence type="ECO:0000256" key="3">
    <source>
        <dbReference type="ARBA" id="ARBA00023224"/>
    </source>
</evidence>
<keyword evidence="2 6" id="KW-1133">Transmembrane helix</keyword>
<dbReference type="EMBL" id="JBHSMD010000004">
    <property type="protein sequence ID" value="MFC5493936.1"/>
    <property type="molecule type" value="Genomic_DNA"/>
</dbReference>
<dbReference type="Pfam" id="PF00015">
    <property type="entry name" value="MCPsignal"/>
    <property type="match status" value="1"/>
</dbReference>
<evidence type="ECO:0000256" key="5">
    <source>
        <dbReference type="PROSITE-ProRule" id="PRU00284"/>
    </source>
</evidence>
<dbReference type="Gene3D" id="1.10.287.950">
    <property type="entry name" value="Methyl-accepting chemotaxis protein"/>
    <property type="match status" value="1"/>
</dbReference>
<evidence type="ECO:0000259" key="8">
    <source>
        <dbReference type="PROSITE" id="PS50885"/>
    </source>
</evidence>
<evidence type="ECO:0000256" key="2">
    <source>
        <dbReference type="ARBA" id="ARBA00022989"/>
    </source>
</evidence>
<evidence type="ECO:0000313" key="9">
    <source>
        <dbReference type="EMBL" id="MFC5493936.1"/>
    </source>
</evidence>
<dbReference type="Pfam" id="PF00672">
    <property type="entry name" value="HAMP"/>
    <property type="match status" value="1"/>
</dbReference>
<evidence type="ECO:0000256" key="4">
    <source>
        <dbReference type="ARBA" id="ARBA00029447"/>
    </source>
</evidence>
<evidence type="ECO:0000259" key="7">
    <source>
        <dbReference type="PROSITE" id="PS50111"/>
    </source>
</evidence>
<keyword evidence="3 5" id="KW-0807">Transducer</keyword>
<evidence type="ECO:0000313" key="10">
    <source>
        <dbReference type="Proteomes" id="UP001595956"/>
    </source>
</evidence>
<sequence>MRKILHDLSIGRRLTLAFGLLCLLLVAVGATGVVASQEQVSLREDGERLASVRNDINELRRLDENVSGWVGYIYAEAATNGDPAAAVQPEADNMSGLLEAEDIVYDVLDGVDTDAMTASEQAQFATITQQWDAYFAQSRAWTELLGESDPENLKPVFDVMNSGELVDSWGALLESSDALSADIGKRSTALAEKSDAAAARSTRIILGVTGLAFVLAALLGIAVTRSIVRPVRACVDALDEVAHGDLTASAGISQKDELGQLAASFDTTMGSLRRIVSTMAESATTVAAAAEEIDVTSNTIADSSREASTQAGVVSAAADVVSQNVQTVASGAGEMGASIQEIARSANEAVSVASEAVRTAEETSATVGRLGASSQEIGDVVKTITSIAEQTNLLALNATIEAARAGEAGKGFAVVANEVKELAQETARATEDISRRVHTIQDDAAGAVAAIGQIGEVVGRISDSQTTIAAAVEEQTLTTQEMSRNVGEAASGTSEIAGTIGSVATASNETAEGVQHLRGAVSELSRMSTQLQDLVSTFRY</sequence>
<dbReference type="PROSITE" id="PS50111">
    <property type="entry name" value="CHEMOTAXIS_TRANSDUC_2"/>
    <property type="match status" value="1"/>
</dbReference>
<keyword evidence="1 6" id="KW-0812">Transmembrane</keyword>
<dbReference type="RefSeq" id="WP_345178779.1">
    <property type="nucleotide sequence ID" value="NZ_BAABFQ010000007.1"/>
</dbReference>
<dbReference type="SMART" id="SM00304">
    <property type="entry name" value="HAMP"/>
    <property type="match status" value="1"/>
</dbReference>
<comment type="similarity">
    <text evidence="4">Belongs to the methyl-accepting chemotaxis (MCP) protein family.</text>
</comment>
<keyword evidence="6" id="KW-0472">Membrane</keyword>
<evidence type="ECO:0000256" key="1">
    <source>
        <dbReference type="ARBA" id="ARBA00022692"/>
    </source>
</evidence>
<name>A0ABW0N050_9ACTN</name>
<dbReference type="PANTHER" id="PTHR32089:SF112">
    <property type="entry name" value="LYSOZYME-LIKE PROTEIN-RELATED"/>
    <property type="match status" value="1"/>
</dbReference>
<dbReference type="InterPro" id="IPR004089">
    <property type="entry name" value="MCPsignal_dom"/>
</dbReference>
<dbReference type="SUPFAM" id="SSF58104">
    <property type="entry name" value="Methyl-accepting chemotaxis protein (MCP) signaling domain"/>
    <property type="match status" value="1"/>
</dbReference>
<accession>A0ABW0N050</accession>
<dbReference type="CDD" id="cd06225">
    <property type="entry name" value="HAMP"/>
    <property type="match status" value="1"/>
</dbReference>
<dbReference type="InterPro" id="IPR004090">
    <property type="entry name" value="Chemotax_Me-accpt_rcpt"/>
</dbReference>
<protein>
    <submittedName>
        <fullName evidence="9">Methyl-accepting chemotaxis protein</fullName>
    </submittedName>
</protein>
<gene>
    <name evidence="9" type="ORF">ACFPKY_12545</name>
</gene>
<keyword evidence="10" id="KW-1185">Reference proteome</keyword>
<reference evidence="10" key="1">
    <citation type="journal article" date="2019" name="Int. J. Syst. Evol. Microbiol.">
        <title>The Global Catalogue of Microorganisms (GCM) 10K type strain sequencing project: providing services to taxonomists for standard genome sequencing and annotation.</title>
        <authorList>
            <consortium name="The Broad Institute Genomics Platform"/>
            <consortium name="The Broad Institute Genome Sequencing Center for Infectious Disease"/>
            <person name="Wu L."/>
            <person name="Ma J."/>
        </authorList>
    </citation>
    <scope>NUCLEOTIDE SEQUENCE [LARGE SCALE GENOMIC DNA]</scope>
    <source>
        <strain evidence="10">KACC 13778</strain>
    </source>
</reference>
<feature type="transmembrane region" description="Helical" evidence="6">
    <location>
        <begin position="204"/>
        <end position="223"/>
    </location>
</feature>
<dbReference type="SMART" id="SM00283">
    <property type="entry name" value="MA"/>
    <property type="match status" value="1"/>
</dbReference>
<dbReference type="InterPro" id="IPR003660">
    <property type="entry name" value="HAMP_dom"/>
</dbReference>
<dbReference type="Proteomes" id="UP001595956">
    <property type="component" value="Unassembled WGS sequence"/>
</dbReference>
<dbReference type="PROSITE" id="PS50885">
    <property type="entry name" value="HAMP"/>
    <property type="match status" value="1"/>
</dbReference>
<feature type="domain" description="HAMP" evidence="8">
    <location>
        <begin position="225"/>
        <end position="277"/>
    </location>
</feature>
<evidence type="ECO:0000256" key="6">
    <source>
        <dbReference type="SAM" id="Phobius"/>
    </source>
</evidence>
<dbReference type="PRINTS" id="PR00260">
    <property type="entry name" value="CHEMTRNSDUCR"/>
</dbReference>
<proteinExistence type="inferred from homology"/>
<dbReference type="PANTHER" id="PTHR32089">
    <property type="entry name" value="METHYL-ACCEPTING CHEMOTAXIS PROTEIN MCPB"/>
    <property type="match status" value="1"/>
</dbReference>
<comment type="caution">
    <text evidence="9">The sequence shown here is derived from an EMBL/GenBank/DDBJ whole genome shotgun (WGS) entry which is preliminary data.</text>
</comment>
<feature type="domain" description="Methyl-accepting transducer" evidence="7">
    <location>
        <begin position="282"/>
        <end position="525"/>
    </location>
</feature>
<organism evidence="9 10">
    <name type="scientific">Nocardioides caricicola</name>
    <dbReference type="NCBI Taxonomy" id="634770"/>
    <lineage>
        <taxon>Bacteria</taxon>
        <taxon>Bacillati</taxon>
        <taxon>Actinomycetota</taxon>
        <taxon>Actinomycetes</taxon>
        <taxon>Propionibacteriales</taxon>
        <taxon>Nocardioidaceae</taxon>
        <taxon>Nocardioides</taxon>
    </lineage>
</organism>